<keyword evidence="3" id="KW-1185">Reference proteome</keyword>
<proteinExistence type="predicted"/>
<evidence type="ECO:0000313" key="2">
    <source>
        <dbReference type="EnsemblMetazoa" id="CapteP209475"/>
    </source>
</evidence>
<dbReference type="OrthoDB" id="6508428at2759"/>
<protein>
    <submittedName>
        <fullName evidence="1 2">Uncharacterized protein</fullName>
    </submittedName>
</protein>
<sequence>MGYVRKIYVGGSMVAEVGRGVLLEMGLKSDWWRAVNRIAMDYNLDGVYYMLKYRRLPAEGKRLARIPDEWVEEMAKEKMERKVKHRVGEVESKIERYREDKKICRREERSENGERPLGADMQNYIHAFQVSTTCIFNDSSAVFITFYRFTVEI</sequence>
<evidence type="ECO:0000313" key="3">
    <source>
        <dbReference type="Proteomes" id="UP000014760"/>
    </source>
</evidence>
<accession>R7UG91</accession>
<reference evidence="2" key="3">
    <citation type="submission" date="2015-06" db="UniProtKB">
        <authorList>
            <consortium name="EnsemblMetazoa"/>
        </authorList>
    </citation>
    <scope>IDENTIFICATION</scope>
</reference>
<dbReference type="EnsemblMetazoa" id="CapteT209475">
    <property type="protein sequence ID" value="CapteP209475"/>
    <property type="gene ID" value="CapteG209475"/>
</dbReference>
<gene>
    <name evidence="1" type="ORF">CAPTEDRAFT_209475</name>
</gene>
<reference evidence="1 3" key="2">
    <citation type="journal article" date="2013" name="Nature">
        <title>Insights into bilaterian evolution from three spiralian genomes.</title>
        <authorList>
            <person name="Simakov O."/>
            <person name="Marletaz F."/>
            <person name="Cho S.J."/>
            <person name="Edsinger-Gonzales E."/>
            <person name="Havlak P."/>
            <person name="Hellsten U."/>
            <person name="Kuo D.H."/>
            <person name="Larsson T."/>
            <person name="Lv J."/>
            <person name="Arendt D."/>
            <person name="Savage R."/>
            <person name="Osoegawa K."/>
            <person name="de Jong P."/>
            <person name="Grimwood J."/>
            <person name="Chapman J.A."/>
            <person name="Shapiro H."/>
            <person name="Aerts A."/>
            <person name="Otillar R.P."/>
            <person name="Terry A.Y."/>
            <person name="Boore J.L."/>
            <person name="Grigoriev I.V."/>
            <person name="Lindberg D.R."/>
            <person name="Seaver E.C."/>
            <person name="Weisblat D.A."/>
            <person name="Putnam N.H."/>
            <person name="Rokhsar D.S."/>
        </authorList>
    </citation>
    <scope>NUCLEOTIDE SEQUENCE</scope>
    <source>
        <strain evidence="1 3">I ESC-2004</strain>
    </source>
</reference>
<dbReference type="AlphaFoldDB" id="R7UG91"/>
<dbReference type="EMBL" id="AMQN01008908">
    <property type="status" value="NOT_ANNOTATED_CDS"/>
    <property type="molecule type" value="Genomic_DNA"/>
</dbReference>
<evidence type="ECO:0000313" key="1">
    <source>
        <dbReference type="EMBL" id="ELU02312.1"/>
    </source>
</evidence>
<dbReference type="EMBL" id="KB304204">
    <property type="protein sequence ID" value="ELU02312.1"/>
    <property type="molecule type" value="Genomic_DNA"/>
</dbReference>
<dbReference type="Proteomes" id="UP000014760">
    <property type="component" value="Unassembled WGS sequence"/>
</dbReference>
<dbReference type="EMBL" id="AMQN01008907">
    <property type="status" value="NOT_ANNOTATED_CDS"/>
    <property type="molecule type" value="Genomic_DNA"/>
</dbReference>
<reference evidence="3" key="1">
    <citation type="submission" date="2012-12" db="EMBL/GenBank/DDBJ databases">
        <authorList>
            <person name="Hellsten U."/>
            <person name="Grimwood J."/>
            <person name="Chapman J.A."/>
            <person name="Shapiro H."/>
            <person name="Aerts A."/>
            <person name="Otillar R.P."/>
            <person name="Terry A.Y."/>
            <person name="Boore J.L."/>
            <person name="Simakov O."/>
            <person name="Marletaz F."/>
            <person name="Cho S.-J."/>
            <person name="Edsinger-Gonzales E."/>
            <person name="Havlak P."/>
            <person name="Kuo D.-H."/>
            <person name="Larsson T."/>
            <person name="Lv J."/>
            <person name="Arendt D."/>
            <person name="Savage R."/>
            <person name="Osoegawa K."/>
            <person name="de Jong P."/>
            <person name="Lindberg D.R."/>
            <person name="Seaver E.C."/>
            <person name="Weisblat D.A."/>
            <person name="Putnam N.H."/>
            <person name="Grigoriev I.V."/>
            <person name="Rokhsar D.S."/>
        </authorList>
    </citation>
    <scope>NUCLEOTIDE SEQUENCE</scope>
    <source>
        <strain evidence="3">I ESC-2004</strain>
    </source>
</reference>
<name>R7UG91_CAPTE</name>
<dbReference type="HOGENOM" id="CLU_1715009_0_0_1"/>
<organism evidence="1">
    <name type="scientific">Capitella teleta</name>
    <name type="common">Polychaete worm</name>
    <dbReference type="NCBI Taxonomy" id="283909"/>
    <lineage>
        <taxon>Eukaryota</taxon>
        <taxon>Metazoa</taxon>
        <taxon>Spiralia</taxon>
        <taxon>Lophotrochozoa</taxon>
        <taxon>Annelida</taxon>
        <taxon>Polychaeta</taxon>
        <taxon>Sedentaria</taxon>
        <taxon>Scolecida</taxon>
        <taxon>Capitellidae</taxon>
        <taxon>Capitella</taxon>
    </lineage>
</organism>